<feature type="transmembrane region" description="Helical" evidence="13">
    <location>
        <begin position="12"/>
        <end position="31"/>
    </location>
</feature>
<comment type="subcellular location">
    <subcellularLocation>
        <location evidence="1">Membrane</location>
        <topology evidence="1">Multi-pass membrane protein</topology>
    </subcellularLocation>
</comment>
<evidence type="ECO:0000313" key="15">
    <source>
        <dbReference type="Proteomes" id="UP000014500"/>
    </source>
</evidence>
<dbReference type="InterPro" id="IPR001873">
    <property type="entry name" value="ENaC"/>
</dbReference>
<evidence type="ECO:0000256" key="7">
    <source>
        <dbReference type="ARBA" id="ARBA00023053"/>
    </source>
</evidence>
<comment type="similarity">
    <text evidence="2 12">Belongs to the amiloride-sensitive sodium channel (TC 1.A.6) family.</text>
</comment>
<feature type="transmembrane region" description="Helical" evidence="13">
    <location>
        <begin position="194"/>
        <end position="217"/>
    </location>
</feature>
<evidence type="ECO:0000256" key="3">
    <source>
        <dbReference type="ARBA" id="ARBA00022448"/>
    </source>
</evidence>
<keyword evidence="7" id="KW-0915">Sodium</keyword>
<organism evidence="14 15">
    <name type="scientific">Strigamia maritima</name>
    <name type="common">European centipede</name>
    <name type="synonym">Geophilus maritimus</name>
    <dbReference type="NCBI Taxonomy" id="126957"/>
    <lineage>
        <taxon>Eukaryota</taxon>
        <taxon>Metazoa</taxon>
        <taxon>Ecdysozoa</taxon>
        <taxon>Arthropoda</taxon>
        <taxon>Myriapoda</taxon>
        <taxon>Chilopoda</taxon>
        <taxon>Pleurostigmophora</taxon>
        <taxon>Geophilomorpha</taxon>
        <taxon>Linotaeniidae</taxon>
        <taxon>Strigamia</taxon>
    </lineage>
</organism>
<evidence type="ECO:0000256" key="12">
    <source>
        <dbReference type="RuleBase" id="RU000679"/>
    </source>
</evidence>
<accession>T1IUT5</accession>
<keyword evidence="11 12" id="KW-0407">Ion channel</keyword>
<keyword evidence="4 12" id="KW-0894">Sodium channel</keyword>
<evidence type="ECO:0000256" key="2">
    <source>
        <dbReference type="ARBA" id="ARBA00007193"/>
    </source>
</evidence>
<keyword evidence="6 13" id="KW-1133">Transmembrane helix</keyword>
<evidence type="ECO:0000256" key="13">
    <source>
        <dbReference type="SAM" id="Phobius"/>
    </source>
</evidence>
<dbReference type="AlphaFoldDB" id="T1IUT5"/>
<dbReference type="EnsemblMetazoa" id="SMAR004915-RA">
    <property type="protein sequence ID" value="SMAR004915-PA"/>
    <property type="gene ID" value="SMAR004915"/>
</dbReference>
<evidence type="ECO:0000256" key="6">
    <source>
        <dbReference type="ARBA" id="ARBA00022989"/>
    </source>
</evidence>
<evidence type="ECO:0000256" key="9">
    <source>
        <dbReference type="ARBA" id="ARBA00023136"/>
    </source>
</evidence>
<dbReference type="PhylomeDB" id="T1IUT5"/>
<dbReference type="GO" id="GO:0005886">
    <property type="term" value="C:plasma membrane"/>
    <property type="evidence" value="ECO:0007669"/>
    <property type="project" value="TreeGrafter"/>
</dbReference>
<reference evidence="15" key="1">
    <citation type="submission" date="2011-05" db="EMBL/GenBank/DDBJ databases">
        <authorList>
            <person name="Richards S.R."/>
            <person name="Qu J."/>
            <person name="Jiang H."/>
            <person name="Jhangiani S.N."/>
            <person name="Agravi P."/>
            <person name="Goodspeed R."/>
            <person name="Gross S."/>
            <person name="Mandapat C."/>
            <person name="Jackson L."/>
            <person name="Mathew T."/>
            <person name="Pu L."/>
            <person name="Thornton R."/>
            <person name="Saada N."/>
            <person name="Wilczek-Boney K.B."/>
            <person name="Lee S."/>
            <person name="Kovar C."/>
            <person name="Wu Y."/>
            <person name="Scherer S.E."/>
            <person name="Worley K.C."/>
            <person name="Muzny D.M."/>
            <person name="Gibbs R."/>
        </authorList>
    </citation>
    <scope>NUCLEOTIDE SEQUENCE</scope>
    <source>
        <strain evidence="15">Brora</strain>
    </source>
</reference>
<keyword evidence="15" id="KW-1185">Reference proteome</keyword>
<evidence type="ECO:0000256" key="4">
    <source>
        <dbReference type="ARBA" id="ARBA00022461"/>
    </source>
</evidence>
<dbReference type="PANTHER" id="PTHR11690">
    <property type="entry name" value="AMILORIDE-SENSITIVE SODIUM CHANNEL-RELATED"/>
    <property type="match status" value="1"/>
</dbReference>
<dbReference type="HOGENOM" id="CLU_105186_0_0_1"/>
<keyword evidence="8 12" id="KW-0406">Ion transport</keyword>
<dbReference type="GO" id="GO:0015280">
    <property type="term" value="F:ligand-gated sodium channel activity"/>
    <property type="evidence" value="ECO:0007669"/>
    <property type="project" value="TreeGrafter"/>
</dbReference>
<evidence type="ECO:0000256" key="11">
    <source>
        <dbReference type="ARBA" id="ARBA00023303"/>
    </source>
</evidence>
<evidence type="ECO:0000256" key="1">
    <source>
        <dbReference type="ARBA" id="ARBA00004141"/>
    </source>
</evidence>
<reference evidence="14" key="2">
    <citation type="submission" date="2015-02" db="UniProtKB">
        <authorList>
            <consortium name="EnsemblMetazoa"/>
        </authorList>
    </citation>
    <scope>IDENTIFICATION</scope>
</reference>
<keyword evidence="3 12" id="KW-0813">Transport</keyword>
<sequence>MIVYSDIGHAETAHMGLFTFFVVLYIAYIPFQLMECHQNAYTTFTGDIESDDYVIFNAIDVPVHSSVLNEMRIKTIKRLNTKSHHCITKQHYDQCRNDCFQKKLKEAQLCKLPFIPNELMPCDSVDAAKMARKSYLQIVLDEMHKCRCVGPCEEIIYFFNSYSQSQAVGTPFFFAFVMPSNIIENIVQVENYPLIALLCDIGNSLGLALATSVLILARYLRRLFIWLLPP</sequence>
<dbReference type="EMBL" id="AFFK01019597">
    <property type="status" value="NOT_ANNOTATED_CDS"/>
    <property type="molecule type" value="Genomic_DNA"/>
</dbReference>
<dbReference type="Proteomes" id="UP000014500">
    <property type="component" value="Unassembled WGS sequence"/>
</dbReference>
<evidence type="ECO:0000256" key="10">
    <source>
        <dbReference type="ARBA" id="ARBA00023201"/>
    </source>
</evidence>
<name>T1IUT5_STRMM</name>
<proteinExistence type="inferred from homology"/>
<evidence type="ECO:0000313" key="14">
    <source>
        <dbReference type="EnsemblMetazoa" id="SMAR004915-PA"/>
    </source>
</evidence>
<evidence type="ECO:0000256" key="8">
    <source>
        <dbReference type="ARBA" id="ARBA00023065"/>
    </source>
</evidence>
<dbReference type="PANTHER" id="PTHR11690:SF296">
    <property type="entry name" value="DEGENERIN-LIKE PROTEIN DEL-10"/>
    <property type="match status" value="1"/>
</dbReference>
<evidence type="ECO:0000256" key="5">
    <source>
        <dbReference type="ARBA" id="ARBA00022692"/>
    </source>
</evidence>
<dbReference type="eggNOG" id="ENOG502TKT8">
    <property type="taxonomic scope" value="Eukaryota"/>
</dbReference>
<protein>
    <submittedName>
        <fullName evidence="14">Uncharacterized protein</fullName>
    </submittedName>
</protein>
<keyword evidence="9 13" id="KW-0472">Membrane</keyword>
<keyword evidence="10 12" id="KW-0739">Sodium transport</keyword>
<keyword evidence="5 12" id="KW-0812">Transmembrane</keyword>
<dbReference type="Pfam" id="PF00858">
    <property type="entry name" value="ASC"/>
    <property type="match status" value="1"/>
</dbReference>
<dbReference type="Gene3D" id="1.10.287.770">
    <property type="entry name" value="YojJ-like"/>
    <property type="match status" value="1"/>
</dbReference>